<comment type="caution">
    <text evidence="1">The sequence shown here is derived from an EMBL/GenBank/DDBJ whole genome shotgun (WGS) entry which is preliminary data.</text>
</comment>
<organism evidence="1 2">
    <name type="scientific">Cannabis sativa</name>
    <name type="common">Hemp</name>
    <name type="synonym">Marijuana</name>
    <dbReference type="NCBI Taxonomy" id="3483"/>
    <lineage>
        <taxon>Eukaryota</taxon>
        <taxon>Viridiplantae</taxon>
        <taxon>Streptophyta</taxon>
        <taxon>Embryophyta</taxon>
        <taxon>Tracheophyta</taxon>
        <taxon>Spermatophyta</taxon>
        <taxon>Magnoliopsida</taxon>
        <taxon>eudicotyledons</taxon>
        <taxon>Gunneridae</taxon>
        <taxon>Pentapetalae</taxon>
        <taxon>rosids</taxon>
        <taxon>fabids</taxon>
        <taxon>Rosales</taxon>
        <taxon>Cannabaceae</taxon>
        <taxon>Cannabis</taxon>
    </lineage>
</organism>
<dbReference type="EMBL" id="JAATIP010000190">
    <property type="protein sequence ID" value="KAF4361699.1"/>
    <property type="molecule type" value="Genomic_DNA"/>
</dbReference>
<dbReference type="AlphaFoldDB" id="A0A7J6EVH8"/>
<dbReference type="SUPFAM" id="SSF56219">
    <property type="entry name" value="DNase I-like"/>
    <property type="match status" value="1"/>
</dbReference>
<dbReference type="Gene3D" id="3.60.10.10">
    <property type="entry name" value="Endonuclease/exonuclease/phosphatase"/>
    <property type="match status" value="1"/>
</dbReference>
<name>A0A7J6EVH8_CANSA</name>
<evidence type="ECO:0000313" key="1">
    <source>
        <dbReference type="EMBL" id="KAF4361699.1"/>
    </source>
</evidence>
<proteinExistence type="predicted"/>
<dbReference type="InterPro" id="IPR036691">
    <property type="entry name" value="Endo/exonu/phosph_ase_sf"/>
</dbReference>
<protein>
    <recommendedName>
        <fullName evidence="3">DUF4283 domain-containing protein</fullName>
    </recommendedName>
</protein>
<sequence>MEPNLVNATPDAALDEVVNLVENVDVNDFSLDLTLDDDATKALIHRSVVGKFFVKRKVSNGRLRSILIFEMGPWSPCGGFLLLTMMPFHGKWASADLNHVRIWVRVLGVPYRFYSNENIKKLANRVGTFITANKIRINGVTRNNFLRFQVNLNFSNPLLVGAGLDDENGNIPLYGLWLKHVLRLENGFAVLAAEDYKDRIHMENESVSDAIPYENSVSGTQAPMATVKLVGCIFQGGDYSFSIVDERRAHPSKVIPSLDQEDQCPHPFRQISISSVEKAHSTKAQLEVDNSGGRGSFNLGGSKSKANKKIFYGARKMTRPRGIPIRPIFGSLTDLEFTTSRFKRKKLNQVFAKMSTNSMIELKHDSQIPKEKAPFLERLNTVEEVVCPQHFPTVERGETGPNEGTPMVDECEFQELARNYNKKRKLDKPESLLALEQDDDSRPSRGFILDHNASMSLLSDGKMRNGKILQNEILRIEDFLMAKEASRPSGFGSGLCLCWKVGLEVEIISLDFFMFVVKFTNVLHAKVWFGVFVYATPSRGDCKEFWENMALEVSAFQHPWVLLGDLNCISSQTEKLGGRKAYSQETLVFTDFIDATGGGLGVITDPNWILMYPKAGVKALTIKDSEHAPLIFDLLLEQDRCLKPFRFLDAWTRDPDCMEVVRSAWQLVVNGAKSFQLILRLSNIRKQLAIWNKQ</sequence>
<evidence type="ECO:0000313" key="2">
    <source>
        <dbReference type="Proteomes" id="UP000525078"/>
    </source>
</evidence>
<dbReference type="Proteomes" id="UP000525078">
    <property type="component" value="Unassembled WGS sequence"/>
</dbReference>
<evidence type="ECO:0008006" key="3">
    <source>
        <dbReference type="Google" id="ProtNLM"/>
    </source>
</evidence>
<gene>
    <name evidence="1" type="ORF">F8388_026389</name>
</gene>
<reference evidence="1 2" key="1">
    <citation type="journal article" date="2020" name="bioRxiv">
        <title>Sequence and annotation of 42 cannabis genomes reveals extensive copy number variation in cannabinoid synthesis and pathogen resistance genes.</title>
        <authorList>
            <person name="Mckernan K.J."/>
            <person name="Helbert Y."/>
            <person name="Kane L.T."/>
            <person name="Ebling H."/>
            <person name="Zhang L."/>
            <person name="Liu B."/>
            <person name="Eaton Z."/>
            <person name="Mclaughlin S."/>
            <person name="Kingan S."/>
            <person name="Baybayan P."/>
            <person name="Concepcion G."/>
            <person name="Jordan M."/>
            <person name="Riva A."/>
            <person name="Barbazuk W."/>
            <person name="Harkins T."/>
        </authorList>
    </citation>
    <scope>NUCLEOTIDE SEQUENCE [LARGE SCALE GENOMIC DNA]</scope>
    <source>
        <strain evidence="2">cv. Jamaican Lion 4</strain>
        <tissue evidence="1">Leaf</tissue>
    </source>
</reference>
<accession>A0A7J6EVH8</accession>